<dbReference type="InterPro" id="IPR050274">
    <property type="entry name" value="Nuclear_hormone_rcpt_NR2"/>
</dbReference>
<keyword evidence="2" id="KW-0804">Transcription</keyword>
<name>A0AAN4Z7A2_9BILA</name>
<dbReference type="PANTHER" id="PTHR24083">
    <property type="entry name" value="NUCLEAR HORMONE RECEPTOR"/>
    <property type="match status" value="1"/>
</dbReference>
<keyword evidence="3" id="KW-0675">Receptor</keyword>
<keyword evidence="1" id="KW-0805">Transcription regulation</keyword>
<dbReference type="Proteomes" id="UP001328107">
    <property type="component" value="Unassembled WGS sequence"/>
</dbReference>
<accession>A0AAN4Z7A2</accession>
<dbReference type="AlphaFoldDB" id="A0AAN4Z7A2"/>
<gene>
    <name evidence="4" type="ORF">PMAYCL1PPCAC_05933</name>
</gene>
<evidence type="ECO:0000313" key="5">
    <source>
        <dbReference type="Proteomes" id="UP001328107"/>
    </source>
</evidence>
<organism evidence="4 5">
    <name type="scientific">Pristionchus mayeri</name>
    <dbReference type="NCBI Taxonomy" id="1317129"/>
    <lineage>
        <taxon>Eukaryota</taxon>
        <taxon>Metazoa</taxon>
        <taxon>Ecdysozoa</taxon>
        <taxon>Nematoda</taxon>
        <taxon>Chromadorea</taxon>
        <taxon>Rhabditida</taxon>
        <taxon>Rhabditina</taxon>
        <taxon>Diplogasteromorpha</taxon>
        <taxon>Diplogasteroidea</taxon>
        <taxon>Neodiplogasteridae</taxon>
        <taxon>Pristionchus</taxon>
    </lineage>
</organism>
<dbReference type="SUPFAM" id="SSF48508">
    <property type="entry name" value="Nuclear receptor ligand-binding domain"/>
    <property type="match status" value="1"/>
</dbReference>
<dbReference type="EMBL" id="BTRK01000002">
    <property type="protein sequence ID" value="GMR35738.1"/>
    <property type="molecule type" value="Genomic_DNA"/>
</dbReference>
<evidence type="ECO:0000256" key="2">
    <source>
        <dbReference type="ARBA" id="ARBA00023163"/>
    </source>
</evidence>
<reference evidence="5" key="1">
    <citation type="submission" date="2022-10" db="EMBL/GenBank/DDBJ databases">
        <title>Genome assembly of Pristionchus species.</title>
        <authorList>
            <person name="Yoshida K."/>
            <person name="Sommer R.J."/>
        </authorList>
    </citation>
    <scope>NUCLEOTIDE SEQUENCE [LARGE SCALE GENOMIC DNA]</scope>
    <source>
        <strain evidence="5">RS5460</strain>
    </source>
</reference>
<evidence type="ECO:0000313" key="4">
    <source>
        <dbReference type="EMBL" id="GMR35738.1"/>
    </source>
</evidence>
<dbReference type="InterPro" id="IPR035500">
    <property type="entry name" value="NHR-like_dom_sf"/>
</dbReference>
<evidence type="ECO:0000256" key="1">
    <source>
        <dbReference type="ARBA" id="ARBA00023015"/>
    </source>
</evidence>
<evidence type="ECO:0000256" key="3">
    <source>
        <dbReference type="ARBA" id="ARBA00023170"/>
    </source>
</evidence>
<sequence>QAPGSIQVHSKIIAAIKDARMDRREYALLKRILVFDPMLPWLTPNDVILLQNEKEKHAKMLFSYVLARHGAKEGPAVFVKLLSIISVVTAVTSFQKSQHILILAMGLYKHRVPFAESIYHSS</sequence>
<proteinExistence type="predicted"/>
<comment type="caution">
    <text evidence="4">The sequence shown here is derived from an EMBL/GenBank/DDBJ whole genome shotgun (WGS) entry which is preliminary data.</text>
</comment>
<protein>
    <submittedName>
        <fullName evidence="4">Uncharacterized protein</fullName>
    </submittedName>
</protein>
<keyword evidence="5" id="KW-1185">Reference proteome</keyword>
<dbReference type="Gene3D" id="1.10.565.10">
    <property type="entry name" value="Retinoid X Receptor"/>
    <property type="match status" value="1"/>
</dbReference>
<feature type="non-terminal residue" evidence="4">
    <location>
        <position position="1"/>
    </location>
</feature>